<sequence length="444" mass="50296">MANESRLPFLPAEIRLMILELLAQEKHGLASYASVCKEWAAVIEKKNFARLKLRPSCLDDLENMVGRQRRRLVRHIWLNIELQPYTCPECCQWPESHSSSSVCSRAISKLFTILAAWNPTGHGLTLELSAQSPSDAEHWFKNYYFGADGEDEDDISESDSRRLRPRIHDPKHGWVDGYQVAAPGNSYALERLYEGLWLTPPEDLPVLQVVTKLVIRYQIMIERDLPKGLKRLSIFQDYNDELMAVWNGTPIHIDTDDMRTVEPALGAALAKRSLDLEQLSASFMTDARHFFQARQPPWSWDHLQSLVLTSRLLTRTSARGVVSDLLSDAGAAAVRMPKLCTMALWNGGKGEACAFIHRHDIERPSIIWRGTWDLDLEPRAVQAWERVASEYTPKSLRFQSQALCGSVIGSHGDAIHLLDLPRGVVDPVSLWQIRREASLASTVR</sequence>
<accession>A0A1J7IZ04</accession>
<evidence type="ECO:0000259" key="1">
    <source>
        <dbReference type="Pfam" id="PF20183"/>
    </source>
</evidence>
<dbReference type="Pfam" id="PF20183">
    <property type="entry name" value="DUF6546"/>
    <property type="match status" value="1"/>
</dbReference>
<gene>
    <name evidence="2" type="ORF">CONLIGDRAFT_678788</name>
</gene>
<keyword evidence="3" id="KW-1185">Reference proteome</keyword>
<dbReference type="AlphaFoldDB" id="A0A1J7IZ04"/>
<dbReference type="Proteomes" id="UP000182658">
    <property type="component" value="Unassembled WGS sequence"/>
</dbReference>
<dbReference type="OrthoDB" id="3728558at2759"/>
<dbReference type="InterPro" id="IPR046676">
    <property type="entry name" value="DUF6546"/>
</dbReference>
<dbReference type="STRING" id="1408157.A0A1J7IZ04"/>
<reference evidence="2 3" key="1">
    <citation type="submission" date="2016-10" db="EMBL/GenBank/DDBJ databases">
        <title>Draft genome sequence of Coniochaeta ligniaria NRRL30616, a lignocellulolytic fungus for bioabatement of inhibitors in plant biomass hydrolysates.</title>
        <authorList>
            <consortium name="DOE Joint Genome Institute"/>
            <person name="Jimenez D.J."/>
            <person name="Hector R.E."/>
            <person name="Riley R."/>
            <person name="Sun H."/>
            <person name="Grigoriev I.V."/>
            <person name="Van Elsas J.D."/>
            <person name="Nichols N.N."/>
        </authorList>
    </citation>
    <scope>NUCLEOTIDE SEQUENCE [LARGE SCALE GENOMIC DNA]</scope>
    <source>
        <strain evidence="2 3">NRRL 30616</strain>
    </source>
</reference>
<evidence type="ECO:0000313" key="2">
    <source>
        <dbReference type="EMBL" id="OIW32387.1"/>
    </source>
</evidence>
<dbReference type="InParanoid" id="A0A1J7IZ04"/>
<evidence type="ECO:0000313" key="3">
    <source>
        <dbReference type="Proteomes" id="UP000182658"/>
    </source>
</evidence>
<protein>
    <recommendedName>
        <fullName evidence="1">DUF6546 domain-containing protein</fullName>
    </recommendedName>
</protein>
<dbReference type="EMBL" id="KV875095">
    <property type="protein sequence ID" value="OIW32387.1"/>
    <property type="molecule type" value="Genomic_DNA"/>
</dbReference>
<name>A0A1J7IZ04_9PEZI</name>
<organism evidence="2 3">
    <name type="scientific">Coniochaeta ligniaria NRRL 30616</name>
    <dbReference type="NCBI Taxonomy" id="1408157"/>
    <lineage>
        <taxon>Eukaryota</taxon>
        <taxon>Fungi</taxon>
        <taxon>Dikarya</taxon>
        <taxon>Ascomycota</taxon>
        <taxon>Pezizomycotina</taxon>
        <taxon>Sordariomycetes</taxon>
        <taxon>Sordariomycetidae</taxon>
        <taxon>Coniochaetales</taxon>
        <taxon>Coniochaetaceae</taxon>
        <taxon>Coniochaeta</taxon>
    </lineage>
</organism>
<proteinExistence type="predicted"/>
<feature type="domain" description="DUF6546" evidence="1">
    <location>
        <begin position="225"/>
        <end position="426"/>
    </location>
</feature>